<keyword evidence="2" id="KW-1185">Reference proteome</keyword>
<dbReference type="Proteomes" id="UP000800038">
    <property type="component" value="Unassembled WGS sequence"/>
</dbReference>
<proteinExistence type="predicted"/>
<dbReference type="EMBL" id="ML976001">
    <property type="protein sequence ID" value="KAF1946830.1"/>
    <property type="molecule type" value="Genomic_DNA"/>
</dbReference>
<protein>
    <submittedName>
        <fullName evidence="1">Uncharacterized protein</fullName>
    </submittedName>
</protein>
<accession>A0A6A5T3T9</accession>
<reference evidence="1" key="1">
    <citation type="journal article" date="2020" name="Stud. Mycol.">
        <title>101 Dothideomycetes genomes: a test case for predicting lifestyles and emergence of pathogens.</title>
        <authorList>
            <person name="Haridas S."/>
            <person name="Albert R."/>
            <person name="Binder M."/>
            <person name="Bloem J."/>
            <person name="Labutti K."/>
            <person name="Salamov A."/>
            <person name="Andreopoulos B."/>
            <person name="Baker S."/>
            <person name="Barry K."/>
            <person name="Bills G."/>
            <person name="Bluhm B."/>
            <person name="Cannon C."/>
            <person name="Castanera R."/>
            <person name="Culley D."/>
            <person name="Daum C."/>
            <person name="Ezra D."/>
            <person name="Gonzalez J."/>
            <person name="Henrissat B."/>
            <person name="Kuo A."/>
            <person name="Liang C."/>
            <person name="Lipzen A."/>
            <person name="Lutzoni F."/>
            <person name="Magnuson J."/>
            <person name="Mondo S."/>
            <person name="Nolan M."/>
            <person name="Ohm R."/>
            <person name="Pangilinan J."/>
            <person name="Park H.-J."/>
            <person name="Ramirez L."/>
            <person name="Alfaro M."/>
            <person name="Sun H."/>
            <person name="Tritt A."/>
            <person name="Yoshinaga Y."/>
            <person name="Zwiers L.-H."/>
            <person name="Turgeon B."/>
            <person name="Goodwin S."/>
            <person name="Spatafora J."/>
            <person name="Crous P."/>
            <person name="Grigoriev I."/>
        </authorList>
    </citation>
    <scope>NUCLEOTIDE SEQUENCE</scope>
    <source>
        <strain evidence="1">CBS 161.51</strain>
    </source>
</reference>
<gene>
    <name evidence="1" type="ORF">EJ02DRAFT_197835</name>
</gene>
<name>A0A6A5T3T9_9PLEO</name>
<organism evidence="1 2">
    <name type="scientific">Clathrospora elynae</name>
    <dbReference type="NCBI Taxonomy" id="706981"/>
    <lineage>
        <taxon>Eukaryota</taxon>
        <taxon>Fungi</taxon>
        <taxon>Dikarya</taxon>
        <taxon>Ascomycota</taxon>
        <taxon>Pezizomycotina</taxon>
        <taxon>Dothideomycetes</taxon>
        <taxon>Pleosporomycetidae</taxon>
        <taxon>Pleosporales</taxon>
        <taxon>Diademaceae</taxon>
        <taxon>Clathrospora</taxon>
    </lineage>
</organism>
<evidence type="ECO:0000313" key="1">
    <source>
        <dbReference type="EMBL" id="KAF1946830.1"/>
    </source>
</evidence>
<dbReference type="AlphaFoldDB" id="A0A6A5T3T9"/>
<sequence length="171" mass="17683">MASSADNGKSHQYITCKISSAGPSGAPASLLHPHFPNVCNVEASASQRACRYTTSSKNSCGSSTSLSPTPFTSTVTLPRYSSHGICSINTVRQAPALSRAETGIVVRIIRTLDCSTRTIFHRAVLLPNDLTPPRSISPTASASVVGHSSLAASCSEPPLGLSALNSAEAQS</sequence>
<evidence type="ECO:0000313" key="2">
    <source>
        <dbReference type="Proteomes" id="UP000800038"/>
    </source>
</evidence>